<accession>A0A1X2GN20</accession>
<dbReference type="GO" id="GO:0005525">
    <property type="term" value="F:GTP binding"/>
    <property type="evidence" value="ECO:0007669"/>
    <property type="project" value="InterPro"/>
</dbReference>
<dbReference type="PRINTS" id="PR00449">
    <property type="entry name" value="RASTRNSFRMNG"/>
</dbReference>
<dbReference type="Pfam" id="PF00009">
    <property type="entry name" value="GTP_EFTU"/>
    <property type="match status" value="1"/>
</dbReference>
<dbReference type="InterPro" id="IPR025662">
    <property type="entry name" value="Sigma_54_int_dom_ATP-bd_1"/>
</dbReference>
<gene>
    <name evidence="2" type="ORF">DM01DRAFT_1334146</name>
</gene>
<dbReference type="InterPro" id="IPR000795">
    <property type="entry name" value="T_Tr_GTP-bd_dom"/>
</dbReference>
<reference evidence="2 3" key="1">
    <citation type="submission" date="2016-07" db="EMBL/GenBank/DDBJ databases">
        <title>Pervasive Adenine N6-methylation of Active Genes in Fungi.</title>
        <authorList>
            <consortium name="DOE Joint Genome Institute"/>
            <person name="Mondo S.J."/>
            <person name="Dannebaum R.O."/>
            <person name="Kuo R.C."/>
            <person name="Labutti K."/>
            <person name="Haridas S."/>
            <person name="Kuo A."/>
            <person name="Salamov A."/>
            <person name="Ahrendt S.R."/>
            <person name="Lipzen A."/>
            <person name="Sullivan W."/>
            <person name="Andreopoulos W.B."/>
            <person name="Clum A."/>
            <person name="Lindquist E."/>
            <person name="Daum C."/>
            <person name="Ramamoorthy G.K."/>
            <person name="Gryganskyi A."/>
            <person name="Culley D."/>
            <person name="Magnuson J.K."/>
            <person name="James T.Y."/>
            <person name="O'Malley M.A."/>
            <person name="Stajich J.E."/>
            <person name="Spatafora J.W."/>
            <person name="Visel A."/>
            <person name="Grigoriev I.V."/>
        </authorList>
    </citation>
    <scope>NUCLEOTIDE SEQUENCE [LARGE SCALE GENOMIC DNA]</scope>
    <source>
        <strain evidence="2 3">NRRL 3301</strain>
    </source>
</reference>
<dbReference type="GO" id="GO:0003746">
    <property type="term" value="F:translation elongation factor activity"/>
    <property type="evidence" value="ECO:0007669"/>
    <property type="project" value="TreeGrafter"/>
</dbReference>
<dbReference type="SUPFAM" id="SSF50447">
    <property type="entry name" value="Translation proteins"/>
    <property type="match status" value="1"/>
</dbReference>
<comment type="caution">
    <text evidence="2">The sequence shown here is derived from an EMBL/GenBank/DDBJ whole genome shotgun (WGS) entry which is preliminary data.</text>
</comment>
<dbReference type="PROSITE" id="PS00675">
    <property type="entry name" value="SIGMA54_INTERACT_1"/>
    <property type="match status" value="1"/>
</dbReference>
<dbReference type="STRING" id="101127.A0A1X2GN20"/>
<proteinExistence type="predicted"/>
<dbReference type="InterPro" id="IPR009000">
    <property type="entry name" value="Transl_B-barrel_sf"/>
</dbReference>
<dbReference type="Proteomes" id="UP000242146">
    <property type="component" value="Unassembled WGS sequence"/>
</dbReference>
<dbReference type="InterPro" id="IPR050055">
    <property type="entry name" value="EF-Tu_GTPase"/>
</dbReference>
<evidence type="ECO:0000259" key="1">
    <source>
        <dbReference type="Pfam" id="PF00009"/>
    </source>
</evidence>
<evidence type="ECO:0000313" key="3">
    <source>
        <dbReference type="Proteomes" id="UP000242146"/>
    </source>
</evidence>
<dbReference type="Gene3D" id="3.40.50.300">
    <property type="entry name" value="P-loop containing nucleotide triphosphate hydrolases"/>
    <property type="match status" value="1"/>
</dbReference>
<sequence length="620" mass="68242">MRRKINGLQDIWYQHHLNGSLPPEIDHEGNIEYKLKLIDPSEERLEHLITQLKWRLSEGQGEALYELGVSDDGTLSGLSEQEMEATLDTLRRMAAELNANVSIKKSVQLTNDKRVIEARIRQHQPTGGSNSTHHSDLRIVVIGDTGTGKSTLIAHLSHGIKDTGHGTARISLLRHPHEMETGNTSSIVHEMIGYTEEGKLVSMASDHIETWEQICHASAKVMTLLDTSGRARFIRTTISAIMGYTPDYAMLVVPATLGTAAMSPMATEHASLAFMLDIPLFVVVTKVDIASSDNLQKCLRTLDDSLTWLQERLDQEAAPRFPRIVHSTAAAQSIARSMMQSQTIPIMLVSNVTGQHMDRIHSFLHALDHPTRTVSRDLIDKPVEFHVEQVYQLPDIGTVVCGVLRRGRIQLAMADKDEKIHLLRDDFVFGLGPNHQGDFLKVSISSIHRLRFPVQVIQCGQTASLALNLPPAAVTAAWGKIKKGMVLIAQFDPSMMAATALHPLSALPPPPPVMAATFEAQLMVLPLAPPASTPVIRPGLCGMLRSGFIRQQARLVDAQPSLEQQGDSACWIVLVQLLGNPEFLMAGSQFIFMEGSLKCLGKVTQLVQTVQGKWIPTTTL</sequence>
<organism evidence="2 3">
    <name type="scientific">Hesseltinella vesiculosa</name>
    <dbReference type="NCBI Taxonomy" id="101127"/>
    <lineage>
        <taxon>Eukaryota</taxon>
        <taxon>Fungi</taxon>
        <taxon>Fungi incertae sedis</taxon>
        <taxon>Mucoromycota</taxon>
        <taxon>Mucoromycotina</taxon>
        <taxon>Mucoromycetes</taxon>
        <taxon>Mucorales</taxon>
        <taxon>Cunninghamellaceae</taxon>
        <taxon>Hesseltinella</taxon>
    </lineage>
</organism>
<evidence type="ECO:0000313" key="2">
    <source>
        <dbReference type="EMBL" id="ORX57534.1"/>
    </source>
</evidence>
<dbReference type="PANTHER" id="PTHR43721">
    <property type="entry name" value="ELONGATION FACTOR TU-RELATED"/>
    <property type="match status" value="1"/>
</dbReference>
<dbReference type="EMBL" id="MCGT01000008">
    <property type="protein sequence ID" value="ORX57534.1"/>
    <property type="molecule type" value="Genomic_DNA"/>
</dbReference>
<dbReference type="PANTHER" id="PTHR43721:SF9">
    <property type="entry name" value="GTP-BINDING PROTEIN 1"/>
    <property type="match status" value="1"/>
</dbReference>
<keyword evidence="3" id="KW-1185">Reference proteome</keyword>
<dbReference type="InterPro" id="IPR027417">
    <property type="entry name" value="P-loop_NTPase"/>
</dbReference>
<keyword evidence="2" id="KW-0378">Hydrolase</keyword>
<dbReference type="SUPFAM" id="SSF52540">
    <property type="entry name" value="P-loop containing nucleoside triphosphate hydrolases"/>
    <property type="match status" value="1"/>
</dbReference>
<name>A0A1X2GN20_9FUNG</name>
<dbReference type="GO" id="GO:0003924">
    <property type="term" value="F:GTPase activity"/>
    <property type="evidence" value="ECO:0007669"/>
    <property type="project" value="InterPro"/>
</dbReference>
<dbReference type="Gene3D" id="2.40.30.10">
    <property type="entry name" value="Translation factors"/>
    <property type="match status" value="1"/>
</dbReference>
<feature type="domain" description="Tr-type G" evidence="1">
    <location>
        <begin position="138"/>
        <end position="366"/>
    </location>
</feature>
<protein>
    <submittedName>
        <fullName evidence="2">P-loop containing nucleoside triphosphate hydrolase protein</fullName>
    </submittedName>
</protein>
<dbReference type="OrthoDB" id="248233at2759"/>
<dbReference type="AlphaFoldDB" id="A0A1X2GN20"/>